<dbReference type="InterPro" id="IPR012677">
    <property type="entry name" value="Nucleotide-bd_a/b_plait_sf"/>
</dbReference>
<evidence type="ECO:0000313" key="4">
    <source>
        <dbReference type="Proteomes" id="UP001178508"/>
    </source>
</evidence>
<sequence length="374" mass="42353">MSDEEFSLVMADQKPSEDSLEAIEALTNKLKKQHEQLLQDQKELATCRDDLQDRAKKFKERTKKLSQDLKEDEDSHKEEIRKEKAKVALLKEEEIDLMKHIEEVEAALQEEEAKYEHMKQQTDVFSAVPEKNMVFKGLTGVEGDSQFEMKPHIIYPMEGGTALITFEEEKVARNIVDMKEHCVNLGGECFITVGARPVQLLTPSLVEIQSEVSPRCILISNLPRMDTEPLLNKLEIHFSKTKNGGGEVEDREFLPDSGTVVITFLKSDFARGLAETEFHDVALLPRGKGHRVRVTPFLNGTVTKFKTKMRVCPRTVLLTGIPAVMERETLQDLLEIHFQKSGNSGGEIEAFLYNPQGHKTSALFTGVSEKKQEE</sequence>
<protein>
    <submittedName>
        <fullName evidence="3">Interferon-induced 35 kDa protein</fullName>
    </submittedName>
</protein>
<feature type="compositionally biased region" description="Basic and acidic residues" evidence="1">
    <location>
        <begin position="63"/>
        <end position="80"/>
    </location>
</feature>
<evidence type="ECO:0000256" key="1">
    <source>
        <dbReference type="SAM" id="MobiDB-lite"/>
    </source>
</evidence>
<reference evidence="3" key="1">
    <citation type="submission" date="2023-08" db="EMBL/GenBank/DDBJ databases">
        <authorList>
            <person name="Alioto T."/>
            <person name="Alioto T."/>
            <person name="Gomez Garrido J."/>
        </authorList>
    </citation>
    <scope>NUCLEOTIDE SEQUENCE</scope>
</reference>
<dbReference type="InterPro" id="IPR009909">
    <property type="entry name" value="Nmi/IFP35_dom"/>
</dbReference>
<dbReference type="Proteomes" id="UP001178508">
    <property type="component" value="Chromosome 16"/>
</dbReference>
<feature type="region of interest" description="Disordered" evidence="1">
    <location>
        <begin position="59"/>
        <end position="80"/>
    </location>
</feature>
<dbReference type="AlphaFoldDB" id="A0AAV1GRZ1"/>
<evidence type="ECO:0000259" key="2">
    <source>
        <dbReference type="Pfam" id="PF07292"/>
    </source>
</evidence>
<evidence type="ECO:0000313" key="3">
    <source>
        <dbReference type="EMBL" id="CAJ1076377.1"/>
    </source>
</evidence>
<dbReference type="PANTHER" id="PTHR15225:SF1">
    <property type="entry name" value="INTERFERON-INDUCED 35 KDA PROTEIN"/>
    <property type="match status" value="1"/>
</dbReference>
<dbReference type="Gene3D" id="3.30.70.330">
    <property type="match status" value="1"/>
</dbReference>
<keyword evidence="4" id="KW-1185">Reference proteome</keyword>
<dbReference type="PANTHER" id="PTHR15225">
    <property type="entry name" value="INTERFERON-INDUCED PROTEIN 35/NMI N-MYC/STAT INTERACTING PROTEIN"/>
    <property type="match status" value="1"/>
</dbReference>
<dbReference type="Pfam" id="PF07292">
    <property type="entry name" value="NID"/>
    <property type="match status" value="2"/>
</dbReference>
<organism evidence="3 4">
    <name type="scientific">Xyrichtys novacula</name>
    <name type="common">Pearly razorfish</name>
    <name type="synonym">Hemipteronotus novacula</name>
    <dbReference type="NCBI Taxonomy" id="13765"/>
    <lineage>
        <taxon>Eukaryota</taxon>
        <taxon>Metazoa</taxon>
        <taxon>Chordata</taxon>
        <taxon>Craniata</taxon>
        <taxon>Vertebrata</taxon>
        <taxon>Euteleostomi</taxon>
        <taxon>Actinopterygii</taxon>
        <taxon>Neopterygii</taxon>
        <taxon>Teleostei</taxon>
        <taxon>Neoteleostei</taxon>
        <taxon>Acanthomorphata</taxon>
        <taxon>Eupercaria</taxon>
        <taxon>Labriformes</taxon>
        <taxon>Labridae</taxon>
        <taxon>Xyrichtys</taxon>
    </lineage>
</organism>
<feature type="domain" description="NID" evidence="2">
    <location>
        <begin position="162"/>
        <end position="249"/>
    </location>
</feature>
<proteinExistence type="predicted"/>
<dbReference type="GO" id="GO:0005634">
    <property type="term" value="C:nucleus"/>
    <property type="evidence" value="ECO:0007669"/>
    <property type="project" value="TreeGrafter"/>
</dbReference>
<dbReference type="EMBL" id="OY660879">
    <property type="protein sequence ID" value="CAJ1076377.1"/>
    <property type="molecule type" value="Genomic_DNA"/>
</dbReference>
<name>A0AAV1GRZ1_XYRNO</name>
<gene>
    <name evidence="3" type="ORF">XNOV1_A028171</name>
</gene>
<accession>A0AAV1GRZ1</accession>
<feature type="domain" description="NID" evidence="2">
    <location>
        <begin position="260"/>
        <end position="350"/>
    </location>
</feature>